<sequence>MEARFRMDDPVHGLSGIIETLQKKLANCTSELAIVNQQNQFHRQRSVVEQQELHQLRQFQSNEAKGDSSSAPRAVPSLSLQQIDSGLAVSLFVFANVPCHIMFLLKVVNV</sequence>
<keyword evidence="2" id="KW-1185">Reference proteome</keyword>
<gene>
    <name evidence="1" type="ORF">MKW94_023943</name>
</gene>
<reference evidence="1" key="1">
    <citation type="submission" date="2022-03" db="EMBL/GenBank/DDBJ databases">
        <title>A functionally conserved STORR gene fusion in Papaver species that diverged 16.8 million years ago.</title>
        <authorList>
            <person name="Catania T."/>
        </authorList>
    </citation>
    <scope>NUCLEOTIDE SEQUENCE</scope>
    <source>
        <strain evidence="1">S-191538</strain>
    </source>
</reference>
<organism evidence="1 2">
    <name type="scientific">Papaver nudicaule</name>
    <name type="common">Iceland poppy</name>
    <dbReference type="NCBI Taxonomy" id="74823"/>
    <lineage>
        <taxon>Eukaryota</taxon>
        <taxon>Viridiplantae</taxon>
        <taxon>Streptophyta</taxon>
        <taxon>Embryophyta</taxon>
        <taxon>Tracheophyta</taxon>
        <taxon>Spermatophyta</taxon>
        <taxon>Magnoliopsida</taxon>
        <taxon>Ranunculales</taxon>
        <taxon>Papaveraceae</taxon>
        <taxon>Papaveroideae</taxon>
        <taxon>Papaver</taxon>
    </lineage>
</organism>
<dbReference type="Proteomes" id="UP001177140">
    <property type="component" value="Unassembled WGS sequence"/>
</dbReference>
<accession>A0AA41VS51</accession>
<comment type="caution">
    <text evidence="1">The sequence shown here is derived from an EMBL/GenBank/DDBJ whole genome shotgun (WGS) entry which is preliminary data.</text>
</comment>
<evidence type="ECO:0000313" key="1">
    <source>
        <dbReference type="EMBL" id="MCL7046270.1"/>
    </source>
</evidence>
<name>A0AA41VS51_PAPNU</name>
<proteinExistence type="predicted"/>
<dbReference type="AlphaFoldDB" id="A0AA41VS51"/>
<evidence type="ECO:0000313" key="2">
    <source>
        <dbReference type="Proteomes" id="UP001177140"/>
    </source>
</evidence>
<dbReference type="EMBL" id="JAJJMA010279333">
    <property type="protein sequence ID" value="MCL7046270.1"/>
    <property type="molecule type" value="Genomic_DNA"/>
</dbReference>
<protein>
    <submittedName>
        <fullName evidence="1">Uncharacterized protein</fullName>
    </submittedName>
</protein>